<protein>
    <submittedName>
        <fullName evidence="1">Transposase domain protein</fullName>
    </submittedName>
</protein>
<dbReference type="Proteomes" id="UP000216188">
    <property type="component" value="Unassembled WGS sequence"/>
</dbReference>
<accession>A0A256G9U7</accession>
<evidence type="ECO:0000313" key="2">
    <source>
        <dbReference type="Proteomes" id="UP000216188"/>
    </source>
</evidence>
<evidence type="ECO:0000313" key="1">
    <source>
        <dbReference type="EMBL" id="OYR23730.1"/>
    </source>
</evidence>
<proteinExistence type="predicted"/>
<gene>
    <name evidence="1" type="ORF">CEV34_3734</name>
</gene>
<sequence>MVVYRFPLSFRIVEDGLAYRDIFIKNKTVYQWTAIFGQAHANTYVAVPYALATNGVWINA</sequence>
<dbReference type="AlphaFoldDB" id="A0A256G9U7"/>
<dbReference type="EMBL" id="NNRM01000039">
    <property type="protein sequence ID" value="OYR23730.1"/>
    <property type="molecule type" value="Genomic_DNA"/>
</dbReference>
<comment type="caution">
    <text evidence="1">The sequence shown here is derived from an EMBL/GenBank/DDBJ whole genome shotgun (WGS) entry which is preliminary data.</text>
</comment>
<organism evidence="1 2">
    <name type="scientific">Brucella pseudogrignonensis</name>
    <dbReference type="NCBI Taxonomy" id="419475"/>
    <lineage>
        <taxon>Bacteria</taxon>
        <taxon>Pseudomonadati</taxon>
        <taxon>Pseudomonadota</taxon>
        <taxon>Alphaproteobacteria</taxon>
        <taxon>Hyphomicrobiales</taxon>
        <taxon>Brucellaceae</taxon>
        <taxon>Brucella/Ochrobactrum group</taxon>
        <taxon>Brucella</taxon>
    </lineage>
</organism>
<reference evidence="1 2" key="1">
    <citation type="submission" date="2017-07" db="EMBL/GenBank/DDBJ databases">
        <title>Phylogenetic study on the rhizospheric bacterium Ochrobactrum sp. A44.</title>
        <authorList>
            <person name="Krzyzanowska D.M."/>
            <person name="Ossowicki A."/>
            <person name="Rajewska M."/>
            <person name="Maciag T."/>
            <person name="Kaczynski Z."/>
            <person name="Czerwicka M."/>
            <person name="Jafra S."/>
        </authorList>
    </citation>
    <scope>NUCLEOTIDE SEQUENCE [LARGE SCALE GENOMIC DNA]</scope>
    <source>
        <strain evidence="1 2">CCUG 30717</strain>
    </source>
</reference>
<keyword evidence="2" id="KW-1185">Reference proteome</keyword>
<name>A0A256G9U7_9HYPH</name>